<proteinExistence type="predicted"/>
<evidence type="ECO:0008006" key="12">
    <source>
        <dbReference type="Google" id="ProtNLM"/>
    </source>
</evidence>
<evidence type="ECO:0000313" key="10">
    <source>
        <dbReference type="EMBL" id="KAF9608869.1"/>
    </source>
</evidence>
<sequence length="149" mass="17069">MKQWFGDLTLNVVVRMVTGKRFCGASAKLNDDEGRRFQKAIKDFFHLMGTFVVSNVLPCLGWLDFHGHEKIMRKTAKDLDNIMGRWLDEHRQNRLDGRTNLDQDFMNVILSTLEDNMIFGYDADIVNKAICLVCLRGCLIGPNLFLLAS</sequence>
<dbReference type="GO" id="GO:0016705">
    <property type="term" value="F:oxidoreductase activity, acting on paired donors, with incorporation or reduction of molecular oxygen"/>
    <property type="evidence" value="ECO:0007669"/>
    <property type="project" value="InterPro"/>
</dbReference>
<dbReference type="Pfam" id="PF00067">
    <property type="entry name" value="p450"/>
    <property type="match status" value="1"/>
</dbReference>
<dbReference type="InterPro" id="IPR050651">
    <property type="entry name" value="Plant_Cytochrome_P450_Monoox"/>
</dbReference>
<dbReference type="SUPFAM" id="SSF48264">
    <property type="entry name" value="Cytochrome P450"/>
    <property type="match status" value="1"/>
</dbReference>
<dbReference type="EMBL" id="JADFTS010000004">
    <property type="protein sequence ID" value="KAF9608869.1"/>
    <property type="molecule type" value="Genomic_DNA"/>
</dbReference>
<dbReference type="OrthoDB" id="1936837at2759"/>
<gene>
    <name evidence="10" type="ORF">IFM89_011907</name>
</gene>
<dbReference type="GO" id="GO:0005506">
    <property type="term" value="F:iron ion binding"/>
    <property type="evidence" value="ECO:0007669"/>
    <property type="project" value="InterPro"/>
</dbReference>
<comment type="subcellular location">
    <subcellularLocation>
        <location evidence="2">Membrane</location>
    </subcellularLocation>
</comment>
<dbReference type="GO" id="GO:0016020">
    <property type="term" value="C:membrane"/>
    <property type="evidence" value="ECO:0007669"/>
    <property type="project" value="UniProtKB-SubCell"/>
</dbReference>
<evidence type="ECO:0000256" key="5">
    <source>
        <dbReference type="ARBA" id="ARBA00022723"/>
    </source>
</evidence>
<dbReference type="PANTHER" id="PTHR47947:SF26">
    <property type="entry name" value="CYTOCHROME P450"/>
    <property type="match status" value="1"/>
</dbReference>
<dbReference type="Proteomes" id="UP000631114">
    <property type="component" value="Unassembled WGS sequence"/>
</dbReference>
<evidence type="ECO:0000256" key="6">
    <source>
        <dbReference type="ARBA" id="ARBA00022989"/>
    </source>
</evidence>
<protein>
    <recommendedName>
        <fullName evidence="12">Cytochrome P450</fullName>
    </recommendedName>
</protein>
<evidence type="ECO:0000313" key="11">
    <source>
        <dbReference type="Proteomes" id="UP000631114"/>
    </source>
</evidence>
<keyword evidence="3" id="KW-0349">Heme</keyword>
<dbReference type="GO" id="GO:0044550">
    <property type="term" value="P:secondary metabolite biosynthetic process"/>
    <property type="evidence" value="ECO:0007669"/>
    <property type="project" value="UniProtKB-ARBA"/>
</dbReference>
<dbReference type="PANTHER" id="PTHR47947">
    <property type="entry name" value="CYTOCHROME P450 82C3-RELATED"/>
    <property type="match status" value="1"/>
</dbReference>
<comment type="cofactor">
    <cofactor evidence="1">
        <name>heme</name>
        <dbReference type="ChEBI" id="CHEBI:30413"/>
    </cofactor>
</comment>
<evidence type="ECO:0000256" key="9">
    <source>
        <dbReference type="ARBA" id="ARBA00023136"/>
    </source>
</evidence>
<organism evidence="10 11">
    <name type="scientific">Coptis chinensis</name>
    <dbReference type="NCBI Taxonomy" id="261450"/>
    <lineage>
        <taxon>Eukaryota</taxon>
        <taxon>Viridiplantae</taxon>
        <taxon>Streptophyta</taxon>
        <taxon>Embryophyta</taxon>
        <taxon>Tracheophyta</taxon>
        <taxon>Spermatophyta</taxon>
        <taxon>Magnoliopsida</taxon>
        <taxon>Ranunculales</taxon>
        <taxon>Ranunculaceae</taxon>
        <taxon>Coptidoideae</taxon>
        <taxon>Coptis</taxon>
    </lineage>
</organism>
<evidence type="ECO:0000256" key="8">
    <source>
        <dbReference type="ARBA" id="ARBA00023004"/>
    </source>
</evidence>
<dbReference type="GO" id="GO:0020037">
    <property type="term" value="F:heme binding"/>
    <property type="evidence" value="ECO:0007669"/>
    <property type="project" value="InterPro"/>
</dbReference>
<keyword evidence="4" id="KW-0812">Transmembrane</keyword>
<reference evidence="10 11" key="1">
    <citation type="submission" date="2020-10" db="EMBL/GenBank/DDBJ databases">
        <title>The Coptis chinensis genome and diversification of protoberbering-type alkaloids.</title>
        <authorList>
            <person name="Wang B."/>
            <person name="Shu S."/>
            <person name="Song C."/>
            <person name="Liu Y."/>
        </authorList>
    </citation>
    <scope>NUCLEOTIDE SEQUENCE [LARGE SCALE GENOMIC DNA]</scope>
    <source>
        <strain evidence="10">HL-2020</strain>
        <tissue evidence="10">Leaf</tissue>
    </source>
</reference>
<comment type="caution">
    <text evidence="10">The sequence shown here is derived from an EMBL/GenBank/DDBJ whole genome shotgun (WGS) entry which is preliminary data.</text>
</comment>
<keyword evidence="11" id="KW-1185">Reference proteome</keyword>
<evidence type="ECO:0000256" key="7">
    <source>
        <dbReference type="ARBA" id="ARBA00023002"/>
    </source>
</evidence>
<evidence type="ECO:0000256" key="3">
    <source>
        <dbReference type="ARBA" id="ARBA00022617"/>
    </source>
</evidence>
<keyword evidence="8" id="KW-0408">Iron</keyword>
<accession>A0A835I1K7</accession>
<dbReference type="InterPro" id="IPR001128">
    <property type="entry name" value="Cyt_P450"/>
</dbReference>
<keyword evidence="5" id="KW-0479">Metal-binding</keyword>
<keyword evidence="6" id="KW-1133">Transmembrane helix</keyword>
<keyword evidence="7" id="KW-0560">Oxidoreductase</keyword>
<keyword evidence="9" id="KW-0472">Membrane</keyword>
<dbReference type="GO" id="GO:0004497">
    <property type="term" value="F:monooxygenase activity"/>
    <property type="evidence" value="ECO:0007669"/>
    <property type="project" value="InterPro"/>
</dbReference>
<evidence type="ECO:0000256" key="2">
    <source>
        <dbReference type="ARBA" id="ARBA00004370"/>
    </source>
</evidence>
<name>A0A835I1K7_9MAGN</name>
<evidence type="ECO:0000256" key="1">
    <source>
        <dbReference type="ARBA" id="ARBA00001971"/>
    </source>
</evidence>
<evidence type="ECO:0000256" key="4">
    <source>
        <dbReference type="ARBA" id="ARBA00022692"/>
    </source>
</evidence>
<dbReference type="AlphaFoldDB" id="A0A835I1K7"/>
<dbReference type="Gene3D" id="1.10.630.10">
    <property type="entry name" value="Cytochrome P450"/>
    <property type="match status" value="1"/>
</dbReference>
<dbReference type="InterPro" id="IPR036396">
    <property type="entry name" value="Cyt_P450_sf"/>
</dbReference>